<evidence type="ECO:0000313" key="2">
    <source>
        <dbReference type="Proteomes" id="UP000499080"/>
    </source>
</evidence>
<proteinExistence type="predicted"/>
<sequence>MRDLRQQARCGSGIRNHRLVSVMCMIGNRFRFVRAQLTGGRFGFASASGCSAALRRAVIQARQGKCAFQAFPSHIRLNRCLFVFFGLHCTPPFQARPGRTRPVCLFQPQLSRLCEPDA</sequence>
<protein>
    <submittedName>
        <fullName evidence="1">Uncharacterized protein</fullName>
    </submittedName>
</protein>
<comment type="caution">
    <text evidence="1">The sequence shown here is derived from an EMBL/GenBank/DDBJ whole genome shotgun (WGS) entry which is preliminary data.</text>
</comment>
<reference evidence="1 2" key="1">
    <citation type="journal article" date="2019" name="Sci. Rep.">
        <title>Orb-weaving spider Araneus ventricosus genome elucidates the spidroin gene catalogue.</title>
        <authorList>
            <person name="Kono N."/>
            <person name="Nakamura H."/>
            <person name="Ohtoshi R."/>
            <person name="Moran D.A.P."/>
            <person name="Shinohara A."/>
            <person name="Yoshida Y."/>
            <person name="Fujiwara M."/>
            <person name="Mori M."/>
            <person name="Tomita M."/>
            <person name="Arakawa K."/>
        </authorList>
    </citation>
    <scope>NUCLEOTIDE SEQUENCE [LARGE SCALE GENOMIC DNA]</scope>
</reference>
<gene>
    <name evidence="1" type="ORF">AVEN_98079_1</name>
</gene>
<dbReference type="EMBL" id="BGPR01046118">
    <property type="protein sequence ID" value="GBO23075.1"/>
    <property type="molecule type" value="Genomic_DNA"/>
</dbReference>
<name>A0A4Y2VCR1_ARAVE</name>
<accession>A0A4Y2VCR1</accession>
<keyword evidence="2" id="KW-1185">Reference proteome</keyword>
<organism evidence="1 2">
    <name type="scientific">Araneus ventricosus</name>
    <name type="common">Orbweaver spider</name>
    <name type="synonym">Epeira ventricosa</name>
    <dbReference type="NCBI Taxonomy" id="182803"/>
    <lineage>
        <taxon>Eukaryota</taxon>
        <taxon>Metazoa</taxon>
        <taxon>Ecdysozoa</taxon>
        <taxon>Arthropoda</taxon>
        <taxon>Chelicerata</taxon>
        <taxon>Arachnida</taxon>
        <taxon>Araneae</taxon>
        <taxon>Araneomorphae</taxon>
        <taxon>Entelegynae</taxon>
        <taxon>Araneoidea</taxon>
        <taxon>Araneidae</taxon>
        <taxon>Araneus</taxon>
    </lineage>
</organism>
<dbReference type="AlphaFoldDB" id="A0A4Y2VCR1"/>
<dbReference type="Proteomes" id="UP000499080">
    <property type="component" value="Unassembled WGS sequence"/>
</dbReference>
<evidence type="ECO:0000313" key="1">
    <source>
        <dbReference type="EMBL" id="GBO23075.1"/>
    </source>
</evidence>